<proteinExistence type="predicted"/>
<dbReference type="AlphaFoldDB" id="A0A645GQW7"/>
<name>A0A645GQW7_9ZZZZ</name>
<accession>A0A645GQW7</accession>
<dbReference type="EMBL" id="VSSQ01079603">
    <property type="protein sequence ID" value="MPN29075.1"/>
    <property type="molecule type" value="Genomic_DNA"/>
</dbReference>
<comment type="caution">
    <text evidence="1">The sequence shown here is derived from an EMBL/GenBank/DDBJ whole genome shotgun (WGS) entry which is preliminary data.</text>
</comment>
<reference evidence="1" key="1">
    <citation type="submission" date="2019-08" db="EMBL/GenBank/DDBJ databases">
        <authorList>
            <person name="Kucharzyk K."/>
            <person name="Murdoch R.W."/>
            <person name="Higgins S."/>
            <person name="Loffler F."/>
        </authorList>
    </citation>
    <scope>NUCLEOTIDE SEQUENCE</scope>
</reference>
<organism evidence="1">
    <name type="scientific">bioreactor metagenome</name>
    <dbReference type="NCBI Taxonomy" id="1076179"/>
    <lineage>
        <taxon>unclassified sequences</taxon>
        <taxon>metagenomes</taxon>
        <taxon>ecological metagenomes</taxon>
    </lineage>
</organism>
<protein>
    <submittedName>
        <fullName evidence="1">Uncharacterized protein</fullName>
    </submittedName>
</protein>
<sequence>MLQGRAGFGENGCDVRHHLAGLLLHTLGHFPGGWIHADGAGNEHELSGNGRMAIRAKGFGGIGADNGLFHGCTPFCLWFVCECGKGFPDVAVPHNKGVLACIAIIPLAAPRSFKT</sequence>
<evidence type="ECO:0000313" key="1">
    <source>
        <dbReference type="EMBL" id="MPN29075.1"/>
    </source>
</evidence>
<gene>
    <name evidence="1" type="ORF">SDC9_176524</name>
</gene>